<comment type="catalytic activity">
    <reaction evidence="7">
        <text>DNA(n) + a 2'-deoxyribonucleoside 5'-triphosphate = DNA(n+1) + diphosphate</text>
        <dbReference type="Rhea" id="RHEA:22508"/>
        <dbReference type="Rhea" id="RHEA-COMP:17339"/>
        <dbReference type="Rhea" id="RHEA-COMP:17340"/>
        <dbReference type="ChEBI" id="CHEBI:33019"/>
        <dbReference type="ChEBI" id="CHEBI:61560"/>
        <dbReference type="ChEBI" id="CHEBI:173112"/>
        <dbReference type="EC" id="2.7.7.7"/>
    </reaction>
    <physiologicalReaction direction="left-to-right" evidence="7">
        <dbReference type="Rhea" id="RHEA:22509"/>
    </physiologicalReaction>
</comment>
<dbReference type="GO" id="GO:0009411">
    <property type="term" value="P:response to UV"/>
    <property type="evidence" value="ECO:0007669"/>
    <property type="project" value="TreeGrafter"/>
</dbReference>
<dbReference type="Proteomes" id="UP000663852">
    <property type="component" value="Unassembled WGS sequence"/>
</dbReference>
<dbReference type="EC" id="2.7.7.7" evidence="2"/>
<dbReference type="Pfam" id="PF03121">
    <property type="entry name" value="Herpes_UL52"/>
    <property type="match status" value="1"/>
</dbReference>
<gene>
    <name evidence="9" type="ORF">EDS130_LOCUS11167</name>
</gene>
<dbReference type="PANTHER" id="PTHR31399:SF0">
    <property type="entry name" value="DNA-DIRECTED PRIMASE_POLYMERASE PROTEIN"/>
    <property type="match status" value="1"/>
</dbReference>
<dbReference type="EMBL" id="CAJNOJ010000040">
    <property type="protein sequence ID" value="CAF0928535.1"/>
    <property type="molecule type" value="Genomic_DNA"/>
</dbReference>
<protein>
    <recommendedName>
        <fullName evidence="4">DNA-directed primase/polymerase protein</fullName>
        <ecNumber evidence="6">2.7.7.102</ecNumber>
        <ecNumber evidence="2">2.7.7.7</ecNumber>
    </recommendedName>
</protein>
<dbReference type="PANTHER" id="PTHR31399">
    <property type="entry name" value="DNA-DIRECTED PRIMASE / POLYMERASE PROTEIN"/>
    <property type="match status" value="1"/>
</dbReference>
<sequence length="509" mass="59746">MASNSFYNQSKKRRPLADIDDSITRKRSNQNRLSLIKMAHATRTFWTQAEALEYITERQKNKRSINAGEILYLFSFESQPDGRRRYQVADIDIFIHEYNQLPVNQRHTYEIIIDKKPSKLYFDLEYDRDANPTIDGPKLTNNFIKYVLNFMRKRSDDLSYSMQDVLILDSTSSTKFSRHLIFQTIDPFLDNLAVGRFVNLILEDIQGCLLNHQCSAVVNATPISSQQASQFYSDSTVFARNLLATIESRLFRFEHCQCMDDYSQLHFKDIIEFIVKKNDGTGLTWFCDMGVYTKNRAFRLLRSSKFDKPECFTVAPENQWKPNIGRSLVQSSELERQLFMASLVYFNGPIRRFIHVDEEIRTRSKPVPSRSQKPTSYINEDLEKILLNYPELGNFMSDIARDDNTNDNYPRISRIYNGKEVQNDFKWEISFLYVGNYKYCERIQRHHKNNHIYFVVDMRKGTYRQKCHDADCASFEGIEKALPTNVTPWLTVVNQDWDNPSPPSMKETL</sequence>
<comment type="catalytic activity">
    <reaction evidence="5">
        <text>ssDNA + n NTP = ssDNA/pppN(pN)n-1 hybrid + (n-1) diphosphate.</text>
        <dbReference type="EC" id="2.7.7.102"/>
    </reaction>
</comment>
<keyword evidence="3" id="KW-0239">DNA-directed DNA polymerase</keyword>
<organism evidence="9 10">
    <name type="scientific">Adineta ricciae</name>
    <name type="common">Rotifer</name>
    <dbReference type="NCBI Taxonomy" id="249248"/>
    <lineage>
        <taxon>Eukaryota</taxon>
        <taxon>Metazoa</taxon>
        <taxon>Spiralia</taxon>
        <taxon>Gnathifera</taxon>
        <taxon>Rotifera</taxon>
        <taxon>Eurotatoria</taxon>
        <taxon>Bdelloidea</taxon>
        <taxon>Adinetida</taxon>
        <taxon>Adinetidae</taxon>
        <taxon>Adineta</taxon>
    </lineage>
</organism>
<dbReference type="GO" id="GO:0005759">
    <property type="term" value="C:mitochondrial matrix"/>
    <property type="evidence" value="ECO:0007669"/>
    <property type="project" value="TreeGrafter"/>
</dbReference>
<dbReference type="GO" id="GO:0005634">
    <property type="term" value="C:nucleus"/>
    <property type="evidence" value="ECO:0007669"/>
    <property type="project" value="TreeGrafter"/>
</dbReference>
<evidence type="ECO:0000256" key="6">
    <source>
        <dbReference type="ARBA" id="ARBA00044768"/>
    </source>
</evidence>
<evidence type="ECO:0000313" key="10">
    <source>
        <dbReference type="Proteomes" id="UP000663852"/>
    </source>
</evidence>
<keyword evidence="3" id="KW-0808">Transferase</keyword>
<evidence type="ECO:0000256" key="8">
    <source>
        <dbReference type="SAM" id="MobiDB-lite"/>
    </source>
</evidence>
<evidence type="ECO:0000256" key="3">
    <source>
        <dbReference type="ARBA" id="ARBA00022932"/>
    </source>
</evidence>
<dbReference type="GO" id="GO:0003887">
    <property type="term" value="F:DNA-directed DNA polymerase activity"/>
    <property type="evidence" value="ECO:0007669"/>
    <property type="project" value="UniProtKB-KW"/>
</dbReference>
<dbReference type="OrthoDB" id="5988181at2759"/>
<evidence type="ECO:0000256" key="5">
    <source>
        <dbReference type="ARBA" id="ARBA00044677"/>
    </source>
</evidence>
<name>A0A814BLK6_ADIRI</name>
<evidence type="ECO:0000256" key="2">
    <source>
        <dbReference type="ARBA" id="ARBA00012417"/>
    </source>
</evidence>
<accession>A0A814BLK6</accession>
<feature type="region of interest" description="Disordered" evidence="8">
    <location>
        <begin position="1"/>
        <end position="21"/>
    </location>
</feature>
<comment type="caution">
    <text evidence="9">The sequence shown here is derived from an EMBL/GenBank/DDBJ whole genome shotgun (WGS) entry which is preliminary data.</text>
</comment>
<comment type="similarity">
    <text evidence="1">Belongs to the eukaryotic-type primase small subunit family.</text>
</comment>
<dbReference type="GO" id="GO:0031297">
    <property type="term" value="P:replication fork processing"/>
    <property type="evidence" value="ECO:0007669"/>
    <property type="project" value="TreeGrafter"/>
</dbReference>
<dbReference type="InterPro" id="IPR044917">
    <property type="entry name" value="PRIMPOL"/>
</dbReference>
<dbReference type="EC" id="2.7.7.102" evidence="6"/>
<evidence type="ECO:0000256" key="7">
    <source>
        <dbReference type="ARBA" id="ARBA00047303"/>
    </source>
</evidence>
<dbReference type="AlphaFoldDB" id="A0A814BLK6"/>
<dbReference type="GO" id="GO:0003682">
    <property type="term" value="F:chromatin binding"/>
    <property type="evidence" value="ECO:0007669"/>
    <property type="project" value="TreeGrafter"/>
</dbReference>
<evidence type="ECO:0000256" key="1">
    <source>
        <dbReference type="ARBA" id="ARBA00009762"/>
    </source>
</evidence>
<keyword evidence="3" id="KW-0548">Nucleotidyltransferase</keyword>
<evidence type="ECO:0000313" key="9">
    <source>
        <dbReference type="EMBL" id="CAF0928535.1"/>
    </source>
</evidence>
<evidence type="ECO:0000256" key="4">
    <source>
        <dbReference type="ARBA" id="ARBA00026139"/>
    </source>
</evidence>
<proteinExistence type="inferred from homology"/>
<reference evidence="9" key="1">
    <citation type="submission" date="2021-02" db="EMBL/GenBank/DDBJ databases">
        <authorList>
            <person name="Nowell W R."/>
        </authorList>
    </citation>
    <scope>NUCLEOTIDE SEQUENCE</scope>
</reference>
<dbReference type="GO" id="GO:0042276">
    <property type="term" value="P:error-prone translesion synthesis"/>
    <property type="evidence" value="ECO:0007669"/>
    <property type="project" value="InterPro"/>
</dbReference>
<dbReference type="GO" id="GO:0006264">
    <property type="term" value="P:mitochondrial DNA replication"/>
    <property type="evidence" value="ECO:0007669"/>
    <property type="project" value="TreeGrafter"/>
</dbReference>